<keyword evidence="3" id="KW-1185">Reference proteome</keyword>
<feature type="chain" id="PRO_5029498803" evidence="1">
    <location>
        <begin position="18"/>
        <end position="100"/>
    </location>
</feature>
<comment type="caution">
    <text evidence="2">The sequence shown here is derived from an EMBL/GenBank/DDBJ whole genome shotgun (WGS) entry which is preliminary data.</text>
</comment>
<reference evidence="2" key="1">
    <citation type="submission" date="2020-06" db="EMBL/GenBank/DDBJ databases">
        <title>Draft genome of Bugula neritina, a colonial animal packing powerful symbionts and potential medicines.</title>
        <authorList>
            <person name="Rayko M."/>
        </authorList>
    </citation>
    <scope>NUCLEOTIDE SEQUENCE [LARGE SCALE GENOMIC DNA]</scope>
    <source>
        <strain evidence="2">Kwan_BN1</strain>
    </source>
</reference>
<dbReference type="EMBL" id="VXIV02002145">
    <property type="protein sequence ID" value="KAF6027106.1"/>
    <property type="molecule type" value="Genomic_DNA"/>
</dbReference>
<evidence type="ECO:0000313" key="2">
    <source>
        <dbReference type="EMBL" id="KAF6027106.1"/>
    </source>
</evidence>
<protein>
    <submittedName>
        <fullName evidence="2">Uncharacterized protein</fullName>
    </submittedName>
</protein>
<organism evidence="2 3">
    <name type="scientific">Bugula neritina</name>
    <name type="common">Brown bryozoan</name>
    <name type="synonym">Sertularia neritina</name>
    <dbReference type="NCBI Taxonomy" id="10212"/>
    <lineage>
        <taxon>Eukaryota</taxon>
        <taxon>Metazoa</taxon>
        <taxon>Spiralia</taxon>
        <taxon>Lophotrochozoa</taxon>
        <taxon>Bryozoa</taxon>
        <taxon>Gymnolaemata</taxon>
        <taxon>Cheilostomatida</taxon>
        <taxon>Flustrina</taxon>
        <taxon>Buguloidea</taxon>
        <taxon>Bugulidae</taxon>
        <taxon>Bugula</taxon>
    </lineage>
</organism>
<evidence type="ECO:0000256" key="1">
    <source>
        <dbReference type="SAM" id="SignalP"/>
    </source>
</evidence>
<keyword evidence="1" id="KW-0732">Signal</keyword>
<gene>
    <name evidence="2" type="ORF">EB796_014589</name>
</gene>
<feature type="signal peptide" evidence="1">
    <location>
        <begin position="1"/>
        <end position="17"/>
    </location>
</feature>
<evidence type="ECO:0000313" key="3">
    <source>
        <dbReference type="Proteomes" id="UP000593567"/>
    </source>
</evidence>
<dbReference type="AlphaFoldDB" id="A0A7J7JNV4"/>
<name>A0A7J7JNV4_BUGNE</name>
<sequence>MLPHILLLLTGVILTNSQTLNSLDEMYKVVELKSVLSDQLDEYVHTVALKGKTKNRIHKYISKLHNESISLTKEKLEEEMSHPVKSISVLLRTDDGSGRH</sequence>
<accession>A0A7J7JNV4</accession>
<dbReference type="Proteomes" id="UP000593567">
    <property type="component" value="Unassembled WGS sequence"/>
</dbReference>
<proteinExistence type="predicted"/>